<dbReference type="InterPro" id="IPR053214">
    <property type="entry name" value="LysM12-like"/>
</dbReference>
<evidence type="ECO:0000259" key="13">
    <source>
        <dbReference type="PROSITE" id="PS51782"/>
    </source>
</evidence>
<dbReference type="EMBL" id="CP017817">
    <property type="protein sequence ID" value="APA08444.1"/>
    <property type="molecule type" value="Genomic_DNA"/>
</dbReference>
<dbReference type="EC" id="3.2.1.14" evidence="3"/>
<dbReference type="Gene3D" id="3.10.350.10">
    <property type="entry name" value="LysM domain"/>
    <property type="match status" value="1"/>
</dbReference>
<evidence type="ECO:0000259" key="14">
    <source>
        <dbReference type="PROSITE" id="PS51910"/>
    </source>
</evidence>
<evidence type="ECO:0000313" key="15">
    <source>
        <dbReference type="EMBL" id="APA08444.1"/>
    </source>
</evidence>
<dbReference type="InterPro" id="IPR017853">
    <property type="entry name" value="GH"/>
</dbReference>
<evidence type="ECO:0000256" key="3">
    <source>
        <dbReference type="ARBA" id="ARBA00012729"/>
    </source>
</evidence>
<dbReference type="InterPro" id="IPR001223">
    <property type="entry name" value="Glyco_hydro18_cat"/>
</dbReference>
<dbReference type="OrthoDB" id="4868304at2759"/>
<evidence type="ECO:0000256" key="9">
    <source>
        <dbReference type="ARBA" id="ARBA00023295"/>
    </source>
</evidence>
<evidence type="ECO:0000313" key="16">
    <source>
        <dbReference type="Proteomes" id="UP000177798"/>
    </source>
</evidence>
<dbReference type="PROSITE" id="PS51782">
    <property type="entry name" value="LYSM"/>
    <property type="match status" value="1"/>
</dbReference>
<dbReference type="InterPro" id="IPR001579">
    <property type="entry name" value="Glyco_hydro_18_chit_AS"/>
</dbReference>
<evidence type="ECO:0000256" key="6">
    <source>
        <dbReference type="ARBA" id="ARBA00023024"/>
    </source>
</evidence>
<dbReference type="Gene3D" id="3.10.50.10">
    <property type="match status" value="1"/>
</dbReference>
<gene>
    <name evidence="15" type="ORF">sscle_04g032140</name>
</gene>
<dbReference type="SMART" id="SM00257">
    <property type="entry name" value="LysM"/>
    <property type="match status" value="1"/>
</dbReference>
<accession>A0A1D9Q0H0</accession>
<keyword evidence="7" id="KW-0843">Virulence</keyword>
<dbReference type="Pfam" id="PF00704">
    <property type="entry name" value="Glyco_hydro_18"/>
    <property type="match status" value="1"/>
</dbReference>
<sequence length="1859" mass="201104">MSSVAGAAALSHKEKREQKRAKVRLEKRNKPILLSPGCGGIHWNEPVEKHTITEGILVIVQFKLLHGLTVHDTSSPAGKLWLATLEYISTIHGCAIRYWGTETTQGQESIFLLVQSENAKQWVSEKVLKNWRKWEIRWRHEGIEVFGNWLEDDAAQYMAELADLIPAAVKGQHKVFLVLAWNRDEESEIVQNDATVLEAEFKEEMMTDGVKEFMMNEFLIPKSIQINIKTEKNDSFPDAKPQYTADSLASLLRLSPPRRHSETPVGNSPYFSFCTDTTHIESIYDAAVGKRQFPGPRGFFMKMGTFHKNEYINPESNRSIRLQRPPKMDFLWLKFEPGRLDTGKSISESLVELRKSIKEDVGYRASLYWGRSLDDSDEWVLMIEWYKKKDRLQENLESVDIASTSQTVQNHLRDFVRKTAAITREPGVFKVGFPYHSNPCRQGFPIMEVTTFEVSSNAQTQLIFQEFYNSYEEGIMGMECSWVSLLRDDPPDPASVPVKQAGINLHYFFHNYPSSSPVLNNEVAEAQTPNRSYFTAITMWRSKDAMREWYTDSASQCEDYERLGHRLDQLRIFCENLEVVDSKVFDMVGDCYEISKPPMPKYFVSDQGRSTEIISGYPTPISDLPRGDNFLEIESFALNRCPASCSEAGNNPANWTAYHDTRRLAVCNETMLLDFTIYNSLNDSNTQTTIYACKTNSTQSERSSLSRRDTACPLSNNSKNAKVSLELGWSGASSQNNTSDVVSAAEQLKTYVTLKEDNCGETSAFAYAGTVAIGIYVGSRIQDASSILEDFIVEVTKNGVFDTIFVQHCAGNGLNSNYAFGIVARMDGSLADVQGTVKTWRDSGCITSSTLCSTLAVGQHVCCSDGNLPDYSPQPNANGTCATYTVVTNDSCSQLAALNSITVDDIESFNRQTWGWMGCADLQAGYNICLSTGNPPMPATVANAICGPQVPGTIQSTSGLNFSLYNQCNMNACCDVWGQCGTTAEFCTETQSPTRAPGTAAAGTNGCISNCGTEIVVGNPPAEFKKVGYWEGYNFDRPCLNKPITSINTTAGYTHVHLAFATITTDFEVDVSSIQEAFSDFLSMSGLGFKRILSFGGWDFSTDVATYQIFRDAMAPANSKKFAANVAAFVKKYDLDGVDFDWEYPGEPDIPGIPAGSLDDGVNYVRFFDELAAVLPAGTTQSVTAPTSYWYLAPFLILELSLIVDYVIYMTYDLHGQWDYGSAFSDASCPAGNCLRSGANLTETLESLSMITKAGVASNKVIVGVTSYGRSFQMATPGCYLDSCTYTGPTSGAYAGACTQTPGFIANAEIDSIISGNATVLGTDGSSVRVTGTPFVYLDDSYSNIVVYNDDQWISYMNDANKIVRTALYKHYNFGGTADWAVDLQSYDGDNGSGSDGSSIVYVDQSIWTDGPSSTGVGGSDGTIGTSGASDNLSLTCEPPCIIVLPPFPLGTTTIVSWPLLTTTFLSSSAGQLQTVTSTISVPPFAISEVDFQAITLDQTFSPTAIPTTYGVAAGRNGETASASATASSSSSSSSTAVAAVVWYSTPHIITIQPMPTQSVILPPLTRNIPSVTVSSGKPKPTTSTARHGSRQCGIFGCKPSCGLFGCDGGCGIFGCGGGCSPFGCKGDCPLSLCGGLGCIGGACGSTGSDNNNNNDCSDPVTASACTTECEETVACTAEDTRTTTTATTGYPVTTASMTGFYDSDPTSINTNYDAIASSIIQAGLKYYGFLKSTATMATASPTATVVTITSNIVATPTPEAIVPQAVCLLVADVLWYSVQIITNGFETDLGAAIKKQEGGCGDLLSWEASDVSIPEGFATWTGTREYSFTLPLTIKAGCVERAIASAGGPSGLSCDNVL</sequence>
<evidence type="ECO:0000256" key="12">
    <source>
        <dbReference type="SAM" id="MobiDB-lite"/>
    </source>
</evidence>
<feature type="domain" description="LysM" evidence="13">
    <location>
        <begin position="882"/>
        <end position="930"/>
    </location>
</feature>
<evidence type="ECO:0000256" key="7">
    <source>
        <dbReference type="ARBA" id="ARBA00023026"/>
    </source>
</evidence>
<dbReference type="PROSITE" id="PS51910">
    <property type="entry name" value="GH18_2"/>
    <property type="match status" value="1"/>
</dbReference>
<dbReference type="InterPro" id="IPR029070">
    <property type="entry name" value="Chitinase_insertion_sf"/>
</dbReference>
<comment type="similarity">
    <text evidence="2">Belongs to the glycosyl hydrolase 18 family. Chitinase class V subfamily.</text>
</comment>
<name>A0A1D9Q0H0_SCLS1</name>
<dbReference type="InterPro" id="IPR036861">
    <property type="entry name" value="Endochitinase-like_sf"/>
</dbReference>
<dbReference type="CDD" id="cd02878">
    <property type="entry name" value="GH18_zymocin_alpha"/>
    <property type="match status" value="1"/>
</dbReference>
<evidence type="ECO:0000256" key="5">
    <source>
        <dbReference type="ARBA" id="ARBA00022801"/>
    </source>
</evidence>
<dbReference type="SUPFAM" id="SSF57016">
    <property type="entry name" value="Plant lectins/antimicrobial peptides"/>
    <property type="match status" value="1"/>
</dbReference>
<dbReference type="PANTHER" id="PTHR47700:SF2">
    <property type="entry name" value="CHITINASE"/>
    <property type="match status" value="1"/>
</dbReference>
<evidence type="ECO:0000256" key="10">
    <source>
        <dbReference type="ARBA" id="ARBA00023326"/>
    </source>
</evidence>
<dbReference type="GO" id="GO:0008061">
    <property type="term" value="F:chitin binding"/>
    <property type="evidence" value="ECO:0007669"/>
    <property type="project" value="UniProtKB-KW"/>
</dbReference>
<dbReference type="InterPro" id="IPR011583">
    <property type="entry name" value="Chitinase_II/V-like_cat"/>
</dbReference>
<keyword evidence="6" id="KW-0146">Chitin degradation</keyword>
<dbReference type="GO" id="GO:0008843">
    <property type="term" value="F:endochitinase activity"/>
    <property type="evidence" value="ECO:0007669"/>
    <property type="project" value="UniProtKB-EC"/>
</dbReference>
<dbReference type="VEuPathDB" id="FungiDB:sscle_04g032140"/>
<evidence type="ECO:0000256" key="11">
    <source>
        <dbReference type="RuleBase" id="RU000489"/>
    </source>
</evidence>
<keyword evidence="4" id="KW-0147">Chitin-binding</keyword>
<dbReference type="GO" id="GO:0000272">
    <property type="term" value="P:polysaccharide catabolic process"/>
    <property type="evidence" value="ECO:0007669"/>
    <property type="project" value="UniProtKB-KW"/>
</dbReference>
<dbReference type="SUPFAM" id="SSF54556">
    <property type="entry name" value="Chitinase insertion domain"/>
    <property type="match status" value="1"/>
</dbReference>
<dbReference type="PANTHER" id="PTHR47700">
    <property type="entry name" value="V CHITINASE, PUTATIVE (AFU_ORTHOLOGUE AFUA_6G13720)-RELATED"/>
    <property type="match status" value="1"/>
</dbReference>
<dbReference type="CDD" id="cd00118">
    <property type="entry name" value="LysM"/>
    <property type="match status" value="1"/>
</dbReference>
<keyword evidence="5 11" id="KW-0378">Hydrolase</keyword>
<keyword evidence="10" id="KW-0624">Polysaccharide degradation</keyword>
<dbReference type="SMART" id="SM00636">
    <property type="entry name" value="Glyco_18"/>
    <property type="match status" value="1"/>
</dbReference>
<dbReference type="Gene3D" id="3.20.20.80">
    <property type="entry name" value="Glycosidases"/>
    <property type="match status" value="1"/>
</dbReference>
<proteinExistence type="inferred from homology"/>
<dbReference type="CDD" id="cd00035">
    <property type="entry name" value="ChtBD1"/>
    <property type="match status" value="1"/>
</dbReference>
<comment type="catalytic activity">
    <reaction evidence="1">
        <text>Random endo-hydrolysis of N-acetyl-beta-D-glucosaminide (1-&gt;4)-beta-linkages in chitin and chitodextrins.</text>
        <dbReference type="EC" id="3.2.1.14"/>
    </reaction>
</comment>
<dbReference type="GO" id="GO:0006032">
    <property type="term" value="P:chitin catabolic process"/>
    <property type="evidence" value="ECO:0007669"/>
    <property type="project" value="UniProtKB-KW"/>
</dbReference>
<dbReference type="Proteomes" id="UP000177798">
    <property type="component" value="Chromosome 4"/>
</dbReference>
<evidence type="ECO:0000256" key="8">
    <source>
        <dbReference type="ARBA" id="ARBA00023277"/>
    </source>
</evidence>
<evidence type="ECO:0000256" key="2">
    <source>
        <dbReference type="ARBA" id="ARBA00008682"/>
    </source>
</evidence>
<feature type="region of interest" description="Disordered" evidence="12">
    <location>
        <begin position="1"/>
        <end position="20"/>
    </location>
</feature>
<keyword evidence="9 11" id="KW-0326">Glycosidase</keyword>
<feature type="domain" description="GH18" evidence="14">
    <location>
        <begin position="1024"/>
        <end position="1407"/>
    </location>
</feature>
<keyword evidence="8" id="KW-0119">Carbohydrate metabolism</keyword>
<dbReference type="InterPro" id="IPR018392">
    <property type="entry name" value="LysM"/>
</dbReference>
<protein>
    <recommendedName>
        <fullName evidence="3">chitinase</fullName>
        <ecNumber evidence="3">3.2.1.14</ecNumber>
    </recommendedName>
</protein>
<reference evidence="16" key="1">
    <citation type="journal article" date="2017" name="Genome Biol. Evol.">
        <title>The complete genome sequence of the phytopathogenic fungus Sclerotinia sclerotiorum reveals insights into the genome architecture of broad host range pathogens.</title>
        <authorList>
            <person name="Derbyshire M."/>
            <person name="Denton-Giles M."/>
            <person name="Hegedus D."/>
            <person name="Seifbarghy S."/>
            <person name="Rollins J."/>
            <person name="van Kan J."/>
            <person name="Seidl M.F."/>
            <person name="Faino L."/>
            <person name="Mbengue M."/>
            <person name="Navaud O."/>
            <person name="Raffaele S."/>
            <person name="Hammond-Kosack K."/>
            <person name="Heard S."/>
            <person name="Oliver R."/>
        </authorList>
    </citation>
    <scope>NUCLEOTIDE SEQUENCE [LARGE SCALE GENOMIC DNA]</scope>
    <source>
        <strain evidence="16">ATCC 18683 / 1980 / Ss-1</strain>
    </source>
</reference>
<dbReference type="InterPro" id="IPR036779">
    <property type="entry name" value="LysM_dom_sf"/>
</dbReference>
<organism evidence="15 16">
    <name type="scientific">Sclerotinia sclerotiorum (strain ATCC 18683 / 1980 / Ss-1)</name>
    <name type="common">White mold</name>
    <name type="synonym">Whetzelinia sclerotiorum</name>
    <dbReference type="NCBI Taxonomy" id="665079"/>
    <lineage>
        <taxon>Eukaryota</taxon>
        <taxon>Fungi</taxon>
        <taxon>Dikarya</taxon>
        <taxon>Ascomycota</taxon>
        <taxon>Pezizomycotina</taxon>
        <taxon>Leotiomycetes</taxon>
        <taxon>Helotiales</taxon>
        <taxon>Sclerotiniaceae</taxon>
        <taxon>Sclerotinia</taxon>
    </lineage>
</organism>
<evidence type="ECO:0000256" key="1">
    <source>
        <dbReference type="ARBA" id="ARBA00000822"/>
    </source>
</evidence>
<evidence type="ECO:0000256" key="4">
    <source>
        <dbReference type="ARBA" id="ARBA00022669"/>
    </source>
</evidence>
<dbReference type="SUPFAM" id="SSF51445">
    <property type="entry name" value="(Trans)glycosidases"/>
    <property type="match status" value="1"/>
</dbReference>
<dbReference type="PROSITE" id="PS01095">
    <property type="entry name" value="GH18_1"/>
    <property type="match status" value="1"/>
</dbReference>